<evidence type="ECO:0000313" key="3">
    <source>
        <dbReference type="EMBL" id="RVW60172.1"/>
    </source>
</evidence>
<dbReference type="AlphaFoldDB" id="A0A438FJK6"/>
<keyword evidence="2" id="KW-0472">Membrane</keyword>
<dbReference type="InterPro" id="IPR018333">
    <property type="entry name" value="Squalene_cyclase"/>
</dbReference>
<evidence type="ECO:0000313" key="4">
    <source>
        <dbReference type="Proteomes" id="UP000288805"/>
    </source>
</evidence>
<dbReference type="InterPro" id="IPR043128">
    <property type="entry name" value="Rev_trsase/Diguanyl_cyclase"/>
</dbReference>
<dbReference type="Gene3D" id="3.30.70.270">
    <property type="match status" value="1"/>
</dbReference>
<dbReference type="SUPFAM" id="SSF48239">
    <property type="entry name" value="Terpenoid cyclases/Protein prenyltransferases"/>
    <property type="match status" value="1"/>
</dbReference>
<comment type="caution">
    <text evidence="3">The sequence shown here is derived from an EMBL/GenBank/DDBJ whole genome shotgun (WGS) entry which is preliminary data.</text>
</comment>
<sequence length="112" mass="12791">MVGGTLLHLWTWFYFTSGTWFALRGLAVVGKAYQNCLAIRKTTDFLVKLQLDDGGWGIKLLFMLRQGPFGSKTDNIYTVERNKFPLPRIDDLFDQLQGACVFSKIDLHSGYH</sequence>
<keyword evidence="2" id="KW-1133">Transmembrane helix</keyword>
<evidence type="ECO:0000256" key="1">
    <source>
        <dbReference type="ARBA" id="ARBA00023235"/>
    </source>
</evidence>
<keyword evidence="1" id="KW-0413">Isomerase</keyword>
<accession>A0A438FJK6</accession>
<organism evidence="3 4">
    <name type="scientific">Vitis vinifera</name>
    <name type="common">Grape</name>
    <dbReference type="NCBI Taxonomy" id="29760"/>
    <lineage>
        <taxon>Eukaryota</taxon>
        <taxon>Viridiplantae</taxon>
        <taxon>Streptophyta</taxon>
        <taxon>Embryophyta</taxon>
        <taxon>Tracheophyta</taxon>
        <taxon>Spermatophyta</taxon>
        <taxon>Magnoliopsida</taxon>
        <taxon>eudicotyledons</taxon>
        <taxon>Gunneridae</taxon>
        <taxon>Pentapetalae</taxon>
        <taxon>rosids</taxon>
        <taxon>Vitales</taxon>
        <taxon>Vitaceae</taxon>
        <taxon>Viteae</taxon>
        <taxon>Vitis</taxon>
    </lineage>
</organism>
<name>A0A438FJK6_VITVI</name>
<gene>
    <name evidence="3" type="primary">OSCBPY_2</name>
    <name evidence="3" type="ORF">CK203_088259</name>
</gene>
<dbReference type="SUPFAM" id="SSF56672">
    <property type="entry name" value="DNA/RNA polymerases"/>
    <property type="match status" value="1"/>
</dbReference>
<dbReference type="PANTHER" id="PTHR11764:SF58">
    <property type="entry name" value="BETA-AMYRIN SYNTHASE-RELATED"/>
    <property type="match status" value="1"/>
</dbReference>
<reference evidence="3 4" key="1">
    <citation type="journal article" date="2018" name="PLoS Genet.">
        <title>Population sequencing reveals clonal diversity and ancestral inbreeding in the grapevine cultivar Chardonnay.</title>
        <authorList>
            <person name="Roach M.J."/>
            <person name="Johnson D.L."/>
            <person name="Bohlmann J."/>
            <person name="van Vuuren H.J."/>
            <person name="Jones S.J."/>
            <person name="Pretorius I.S."/>
            <person name="Schmidt S.A."/>
            <person name="Borneman A.R."/>
        </authorList>
    </citation>
    <scope>NUCLEOTIDE SEQUENCE [LARGE SCALE GENOMIC DNA]</scope>
    <source>
        <strain evidence="4">cv. Chardonnay</strain>
        <tissue evidence="3">Leaf</tissue>
    </source>
</reference>
<dbReference type="InterPro" id="IPR008930">
    <property type="entry name" value="Terpenoid_cyclase/PrenylTrfase"/>
</dbReference>
<dbReference type="GO" id="GO:0005811">
    <property type="term" value="C:lipid droplet"/>
    <property type="evidence" value="ECO:0007669"/>
    <property type="project" value="InterPro"/>
</dbReference>
<dbReference type="PANTHER" id="PTHR11764">
    <property type="entry name" value="TERPENE CYCLASE/MUTASE FAMILY MEMBER"/>
    <property type="match status" value="1"/>
</dbReference>
<proteinExistence type="predicted"/>
<dbReference type="GO" id="GO:0042300">
    <property type="term" value="F:beta-amyrin synthase activity"/>
    <property type="evidence" value="ECO:0007669"/>
    <property type="project" value="UniProtKB-ARBA"/>
</dbReference>
<feature type="transmembrane region" description="Helical" evidence="2">
    <location>
        <begin position="12"/>
        <end position="33"/>
    </location>
</feature>
<dbReference type="Proteomes" id="UP000288805">
    <property type="component" value="Unassembled WGS sequence"/>
</dbReference>
<dbReference type="Gene3D" id="1.50.10.20">
    <property type="match status" value="1"/>
</dbReference>
<dbReference type="EMBL" id="QGNW01000868">
    <property type="protein sequence ID" value="RVW60172.1"/>
    <property type="molecule type" value="Genomic_DNA"/>
</dbReference>
<protein>
    <submittedName>
        <fullName evidence="3">Beta-amyrin synthase</fullName>
    </submittedName>
</protein>
<keyword evidence="2" id="KW-0812">Transmembrane</keyword>
<dbReference type="InterPro" id="IPR043502">
    <property type="entry name" value="DNA/RNA_pol_sf"/>
</dbReference>
<dbReference type="GO" id="GO:0016104">
    <property type="term" value="P:triterpenoid biosynthetic process"/>
    <property type="evidence" value="ECO:0007669"/>
    <property type="project" value="InterPro"/>
</dbReference>
<evidence type="ECO:0000256" key="2">
    <source>
        <dbReference type="SAM" id="Phobius"/>
    </source>
</evidence>